<dbReference type="EMBL" id="JACOIK010000009">
    <property type="protein sequence ID" value="MBD1433925.1"/>
    <property type="molecule type" value="Genomic_DNA"/>
</dbReference>
<evidence type="ECO:0000313" key="1">
    <source>
        <dbReference type="EMBL" id="MBD1433925.1"/>
    </source>
</evidence>
<comment type="caution">
    <text evidence="1">The sequence shown here is derived from an EMBL/GenBank/DDBJ whole genome shotgun (WGS) entry which is preliminary data.</text>
</comment>
<keyword evidence="2" id="KW-1185">Reference proteome</keyword>
<sequence length="222" mass="25848">MGIFNQITTLTFRDMHTITRKQVFEAYPIIASLITDFQQQSFDPEYNDADDPLYDALHYHTSGDTQHHGNFIAMLPHDDIQHYPKDLAMHLRALLHDLTCTQLIILSFIKTDLFGNAQHQDSRLLQARQLLNRYTGDAAYDEALRTDPDHLDDLLYAFFWLSRLDGELSEYIFWVDEKQRFCFFICNRGNIHWLSLSSSSSLSEQLLKKHGFVVGPDIDQFS</sequence>
<dbReference type="RefSeq" id="WP_190994868.1">
    <property type="nucleotide sequence ID" value="NZ_JACOIK010000009.1"/>
</dbReference>
<reference evidence="1 2" key="1">
    <citation type="submission" date="2020-08" db="EMBL/GenBank/DDBJ databases">
        <title>Sphingobacterium sp. DN00404 isolated from aquaculture water.</title>
        <authorList>
            <person name="Zhang M."/>
        </authorList>
    </citation>
    <scope>NUCLEOTIDE SEQUENCE [LARGE SCALE GENOMIC DNA]</scope>
    <source>
        <strain evidence="1 2">DN00404</strain>
    </source>
</reference>
<dbReference type="Proteomes" id="UP000602759">
    <property type="component" value="Unassembled WGS sequence"/>
</dbReference>
<protein>
    <submittedName>
        <fullName evidence="1">Uncharacterized protein</fullName>
    </submittedName>
</protein>
<accession>A0ABR7YRF2</accession>
<name>A0ABR7YRF2_9SPHI</name>
<gene>
    <name evidence="1" type="ORF">H8B06_13890</name>
</gene>
<evidence type="ECO:0000313" key="2">
    <source>
        <dbReference type="Proteomes" id="UP000602759"/>
    </source>
</evidence>
<proteinExistence type="predicted"/>
<organism evidence="1 2">
    <name type="scientific">Sphingobacterium micropteri</name>
    <dbReference type="NCBI Taxonomy" id="2763501"/>
    <lineage>
        <taxon>Bacteria</taxon>
        <taxon>Pseudomonadati</taxon>
        <taxon>Bacteroidota</taxon>
        <taxon>Sphingobacteriia</taxon>
        <taxon>Sphingobacteriales</taxon>
        <taxon>Sphingobacteriaceae</taxon>
        <taxon>Sphingobacterium</taxon>
    </lineage>
</organism>